<name>A0A1H4Q7Z7_9PSED</name>
<feature type="chain" id="PRO_5011662279" evidence="1">
    <location>
        <begin position="23"/>
        <end position="219"/>
    </location>
</feature>
<dbReference type="AlphaFoldDB" id="A0A1H4Q7Z7"/>
<evidence type="ECO:0000313" key="3">
    <source>
        <dbReference type="Proteomes" id="UP000198982"/>
    </source>
</evidence>
<protein>
    <submittedName>
        <fullName evidence="2">Uncharacterized protein</fullName>
    </submittedName>
</protein>
<feature type="signal peptide" evidence="1">
    <location>
        <begin position="1"/>
        <end position="22"/>
    </location>
</feature>
<keyword evidence="3" id="KW-1185">Reference proteome</keyword>
<evidence type="ECO:0000313" key="2">
    <source>
        <dbReference type="EMBL" id="SEC15753.1"/>
    </source>
</evidence>
<evidence type="ECO:0000256" key="1">
    <source>
        <dbReference type="SAM" id="SignalP"/>
    </source>
</evidence>
<organism evidence="2 3">
    <name type="scientific">Pseudomonas saponiphila</name>
    <dbReference type="NCBI Taxonomy" id="556534"/>
    <lineage>
        <taxon>Bacteria</taxon>
        <taxon>Pseudomonadati</taxon>
        <taxon>Pseudomonadota</taxon>
        <taxon>Gammaproteobacteria</taxon>
        <taxon>Pseudomonadales</taxon>
        <taxon>Pseudomonadaceae</taxon>
        <taxon>Pseudomonas</taxon>
    </lineage>
</organism>
<reference evidence="3" key="1">
    <citation type="submission" date="2016-10" db="EMBL/GenBank/DDBJ databases">
        <authorList>
            <person name="Varghese N."/>
            <person name="Submissions S."/>
        </authorList>
    </citation>
    <scope>NUCLEOTIDE SEQUENCE [LARGE SCALE GENOMIC DNA]</scope>
    <source>
        <strain evidence="3">DSM 9751</strain>
    </source>
</reference>
<dbReference type="Proteomes" id="UP000198982">
    <property type="component" value="Unassembled WGS sequence"/>
</dbReference>
<dbReference type="EMBL" id="FNTJ01000001">
    <property type="protein sequence ID" value="SEC15753.1"/>
    <property type="molecule type" value="Genomic_DNA"/>
</dbReference>
<accession>A0A1H4Q7Z7</accession>
<keyword evidence="1" id="KW-0732">Signal</keyword>
<proteinExistence type="predicted"/>
<dbReference type="RefSeq" id="WP_092315774.1">
    <property type="nucleotide sequence ID" value="NZ_FNTJ01000001.1"/>
</dbReference>
<sequence length="219" mass="23325">MNKLTYGLFASALALSIDVTHAASVAEVFNGEMLGTNQRYFESVAGIPRESFGDEHKFKVQGCDITATVEGGTVSKLRMELTPKCQADLTQFVGTFAPAPGKPLTVGAFNASSGGGLSYSASCLSMCGNAADPSVYAHWEGPRAIGFREVLLEVVLASDPALDAANQWEAQMRKAEGEDYVMETRFNCDRKYDAAAQKAFEKVQVSAVTIGTELKASGC</sequence>
<gene>
    <name evidence="2" type="ORF">SAMN05216178_3658</name>
</gene>